<dbReference type="GO" id="GO:0030677">
    <property type="term" value="C:ribonuclease P complex"/>
    <property type="evidence" value="ECO:0007669"/>
    <property type="project" value="TreeGrafter"/>
</dbReference>
<evidence type="ECO:0000256" key="7">
    <source>
        <dbReference type="NCBIfam" id="TIGR00188"/>
    </source>
</evidence>
<dbReference type="GO" id="GO:0042781">
    <property type="term" value="F:3'-tRNA processing endoribonuclease activity"/>
    <property type="evidence" value="ECO:0007669"/>
    <property type="project" value="TreeGrafter"/>
</dbReference>
<keyword evidence="10" id="KW-1185">Reference proteome</keyword>
<keyword evidence="2 6" id="KW-0540">Nuclease</keyword>
<evidence type="ECO:0000256" key="5">
    <source>
        <dbReference type="ARBA" id="ARBA00022884"/>
    </source>
</evidence>
<dbReference type="PANTHER" id="PTHR33992">
    <property type="entry name" value="RIBONUCLEASE P PROTEIN COMPONENT"/>
    <property type="match status" value="1"/>
</dbReference>
<dbReference type="Proteomes" id="UP001217500">
    <property type="component" value="Chromosome"/>
</dbReference>
<dbReference type="InterPro" id="IPR020568">
    <property type="entry name" value="Ribosomal_Su5_D2-typ_SF"/>
</dbReference>
<evidence type="ECO:0000256" key="6">
    <source>
        <dbReference type="HAMAP-Rule" id="MF_00227"/>
    </source>
</evidence>
<dbReference type="EC" id="3.1.26.5" evidence="6 7"/>
<dbReference type="InterPro" id="IPR000100">
    <property type="entry name" value="RNase_P"/>
</dbReference>
<dbReference type="GO" id="GO:0004526">
    <property type="term" value="F:ribonuclease P activity"/>
    <property type="evidence" value="ECO:0007669"/>
    <property type="project" value="UniProtKB-UniRule"/>
</dbReference>
<organism evidence="9 10">
    <name type="scientific">Gimibacter soli</name>
    <dbReference type="NCBI Taxonomy" id="3024400"/>
    <lineage>
        <taxon>Bacteria</taxon>
        <taxon>Pseudomonadati</taxon>
        <taxon>Pseudomonadota</taxon>
        <taxon>Alphaproteobacteria</taxon>
        <taxon>Kordiimonadales</taxon>
        <taxon>Temperatibacteraceae</taxon>
        <taxon>Gimibacter</taxon>
    </lineage>
</organism>
<comment type="catalytic activity">
    <reaction evidence="6">
        <text>Endonucleolytic cleavage of RNA, removing 5'-extranucleotides from tRNA precursor.</text>
        <dbReference type="EC" id="3.1.26.5"/>
    </reaction>
</comment>
<dbReference type="NCBIfam" id="TIGR00188">
    <property type="entry name" value="rnpA"/>
    <property type="match status" value="1"/>
</dbReference>
<dbReference type="Gene3D" id="3.30.230.10">
    <property type="match status" value="1"/>
</dbReference>
<evidence type="ECO:0000313" key="9">
    <source>
        <dbReference type="EMBL" id="WCL54295.1"/>
    </source>
</evidence>
<keyword evidence="3 6" id="KW-0255">Endonuclease</keyword>
<evidence type="ECO:0000313" key="10">
    <source>
        <dbReference type="Proteomes" id="UP001217500"/>
    </source>
</evidence>
<proteinExistence type="inferred from homology"/>
<gene>
    <name evidence="6 9" type="primary">rnpA</name>
    <name evidence="9" type="ORF">PH603_00795</name>
</gene>
<protein>
    <recommendedName>
        <fullName evidence="6 7">Ribonuclease P protein component</fullName>
        <shortName evidence="6">RNase P protein</shortName>
        <shortName evidence="6">RNaseP protein</shortName>
        <ecNumber evidence="6 7">3.1.26.5</ecNumber>
    </recommendedName>
    <alternativeName>
        <fullName evidence="6">Protein C5</fullName>
    </alternativeName>
</protein>
<dbReference type="EMBL" id="CP116805">
    <property type="protein sequence ID" value="WCL54295.1"/>
    <property type="molecule type" value="Genomic_DNA"/>
</dbReference>
<dbReference type="RefSeq" id="WP_289504014.1">
    <property type="nucleotide sequence ID" value="NZ_CP116805.1"/>
</dbReference>
<dbReference type="GO" id="GO:0000049">
    <property type="term" value="F:tRNA binding"/>
    <property type="evidence" value="ECO:0007669"/>
    <property type="project" value="UniProtKB-UniRule"/>
</dbReference>
<reference evidence="9" key="1">
    <citation type="submission" date="2023-01" db="EMBL/GenBank/DDBJ databases">
        <title>The genome sequence of Kordiimonadaceae bacterium 6D33.</title>
        <authorList>
            <person name="Liu Y."/>
        </authorList>
    </citation>
    <scope>NUCLEOTIDE SEQUENCE</scope>
    <source>
        <strain evidence="9">6D33</strain>
    </source>
</reference>
<dbReference type="HAMAP" id="MF_00227">
    <property type="entry name" value="RNase_P"/>
    <property type="match status" value="1"/>
</dbReference>
<keyword evidence="1 6" id="KW-0819">tRNA processing</keyword>
<dbReference type="KEGG" id="gso:PH603_00795"/>
<dbReference type="AlphaFoldDB" id="A0AAE9XSL9"/>
<dbReference type="GO" id="GO:0001682">
    <property type="term" value="P:tRNA 5'-leader removal"/>
    <property type="evidence" value="ECO:0007669"/>
    <property type="project" value="UniProtKB-UniRule"/>
</dbReference>
<dbReference type="Pfam" id="PF00825">
    <property type="entry name" value="Ribonuclease_P"/>
    <property type="match status" value="1"/>
</dbReference>
<feature type="compositionally biased region" description="Basic and acidic residues" evidence="8">
    <location>
        <begin position="128"/>
        <end position="137"/>
    </location>
</feature>
<dbReference type="PANTHER" id="PTHR33992:SF1">
    <property type="entry name" value="RIBONUCLEASE P PROTEIN COMPONENT"/>
    <property type="match status" value="1"/>
</dbReference>
<feature type="region of interest" description="Disordered" evidence="8">
    <location>
        <begin position="119"/>
        <end position="143"/>
    </location>
</feature>
<comment type="similarity">
    <text evidence="6">Belongs to the RnpA family.</text>
</comment>
<dbReference type="InterPro" id="IPR014721">
    <property type="entry name" value="Ribsml_uS5_D2-typ_fold_subgr"/>
</dbReference>
<evidence type="ECO:0000256" key="2">
    <source>
        <dbReference type="ARBA" id="ARBA00022722"/>
    </source>
</evidence>
<evidence type="ECO:0000256" key="3">
    <source>
        <dbReference type="ARBA" id="ARBA00022759"/>
    </source>
</evidence>
<dbReference type="SUPFAM" id="SSF54211">
    <property type="entry name" value="Ribosomal protein S5 domain 2-like"/>
    <property type="match status" value="1"/>
</dbReference>
<accession>A0AAE9XSL9</accession>
<evidence type="ECO:0000256" key="8">
    <source>
        <dbReference type="SAM" id="MobiDB-lite"/>
    </source>
</evidence>
<keyword evidence="5 6" id="KW-0694">RNA-binding</keyword>
<evidence type="ECO:0000256" key="4">
    <source>
        <dbReference type="ARBA" id="ARBA00022801"/>
    </source>
</evidence>
<keyword evidence="4 6" id="KW-0378">Hydrolase</keyword>
<name>A0AAE9XSL9_9PROT</name>
<comment type="function">
    <text evidence="6">RNaseP catalyzes the removal of the 5'-leader sequence from pre-tRNA to produce the mature 5'-terminus. It can also cleave other RNA substrates such as 4.5S RNA. The protein component plays an auxiliary but essential role in vivo by binding to the 5'-leader sequence and broadening the substrate specificity of the ribozyme.</text>
</comment>
<evidence type="ECO:0000256" key="1">
    <source>
        <dbReference type="ARBA" id="ARBA00022694"/>
    </source>
</evidence>
<comment type="subunit">
    <text evidence="6">Consists of a catalytic RNA component (M1 or rnpB) and a protein subunit.</text>
</comment>
<sequence>MSGQEAKAAKALHRVTERPDYLAIAATGRKWITPAFILQARPGETDVPPRTGFTVSKKVGNSVIRNRARRRLKEAARAILPEKGVQGWDYVLVGRQAAVDYPFEKLKADLAWGLSKLGAGADLTGGKAKPERRENAQKPKGKP</sequence>